<dbReference type="RefSeq" id="WP_157051885.1">
    <property type="nucleotide sequence ID" value="NZ_JQCF01000002.1"/>
</dbReference>
<evidence type="ECO:0000313" key="3">
    <source>
        <dbReference type="Proteomes" id="UP000051006"/>
    </source>
</evidence>
<dbReference type="AlphaFoldDB" id="A0A0R2LQH8"/>
<reference evidence="2 3" key="1">
    <citation type="journal article" date="2015" name="Genome Announc.">
        <title>Expanding the biotechnology potential of lactobacilli through comparative genomics of 213 strains and associated genera.</title>
        <authorList>
            <person name="Sun Z."/>
            <person name="Harris H.M."/>
            <person name="McCann A."/>
            <person name="Guo C."/>
            <person name="Argimon S."/>
            <person name="Zhang W."/>
            <person name="Yang X."/>
            <person name="Jeffery I.B."/>
            <person name="Cooney J.C."/>
            <person name="Kagawa T.F."/>
            <person name="Liu W."/>
            <person name="Song Y."/>
            <person name="Salvetti E."/>
            <person name="Wrobel A."/>
            <person name="Rasinkangas P."/>
            <person name="Parkhill J."/>
            <person name="Rea M.C."/>
            <person name="O'Sullivan O."/>
            <person name="Ritari J."/>
            <person name="Douillard F.P."/>
            <person name="Paul Ross R."/>
            <person name="Yang R."/>
            <person name="Briner A.E."/>
            <person name="Felis G.E."/>
            <person name="de Vos W.M."/>
            <person name="Barrangou R."/>
            <person name="Klaenhammer T.R."/>
            <person name="Caufield P.W."/>
            <person name="Cui Y."/>
            <person name="Zhang H."/>
            <person name="O'Toole P.W."/>
        </authorList>
    </citation>
    <scope>NUCLEOTIDE SEQUENCE [LARGE SCALE GENOMIC DNA]</scope>
    <source>
        <strain evidence="2 3">DSM 24716</strain>
    </source>
</reference>
<evidence type="ECO:0000256" key="1">
    <source>
        <dbReference type="SAM" id="Phobius"/>
    </source>
</evidence>
<dbReference type="Proteomes" id="UP000051006">
    <property type="component" value="Unassembled WGS sequence"/>
</dbReference>
<feature type="transmembrane region" description="Helical" evidence="1">
    <location>
        <begin position="6"/>
        <end position="25"/>
    </location>
</feature>
<organism evidence="2 3">
    <name type="scientific">Companilactobacillus kimchiensis</name>
    <dbReference type="NCBI Taxonomy" id="993692"/>
    <lineage>
        <taxon>Bacteria</taxon>
        <taxon>Bacillati</taxon>
        <taxon>Bacillota</taxon>
        <taxon>Bacilli</taxon>
        <taxon>Lactobacillales</taxon>
        <taxon>Lactobacillaceae</taxon>
        <taxon>Companilactobacillus</taxon>
    </lineage>
</organism>
<evidence type="ECO:0000313" key="2">
    <source>
        <dbReference type="EMBL" id="KRO00618.1"/>
    </source>
</evidence>
<feature type="transmembrane region" description="Helical" evidence="1">
    <location>
        <begin position="37"/>
        <end position="52"/>
    </location>
</feature>
<sequence>MIIRLLGWGLVLLVIVAIVGFISNSKQFGTKLLTGKMGLYVVILLFGLYLALF</sequence>
<proteinExistence type="predicted"/>
<comment type="caution">
    <text evidence="2">The sequence shown here is derived from an EMBL/GenBank/DDBJ whole genome shotgun (WGS) entry which is preliminary data.</text>
</comment>
<gene>
    <name evidence="2" type="ORF">IV57_GL001056</name>
</gene>
<keyword evidence="1" id="KW-0812">Transmembrane</keyword>
<keyword evidence="3" id="KW-1185">Reference proteome</keyword>
<accession>A0A0R2LQH8</accession>
<keyword evidence="1" id="KW-0472">Membrane</keyword>
<protein>
    <submittedName>
        <fullName evidence="2">Uncharacterized protein</fullName>
    </submittedName>
</protein>
<dbReference type="EMBL" id="JQCF01000002">
    <property type="protein sequence ID" value="KRO00618.1"/>
    <property type="molecule type" value="Genomic_DNA"/>
</dbReference>
<name>A0A0R2LQH8_9LACO</name>
<keyword evidence="1" id="KW-1133">Transmembrane helix</keyword>
<dbReference type="PATRIC" id="fig|993692.3.peg.1071"/>